<dbReference type="InterPro" id="IPR013022">
    <property type="entry name" value="Xyl_isomerase-like_TIM-brl"/>
</dbReference>
<sequence>MAPLSTLTTPPDEFIYLAHEVGFEFVGLRVIPVTPHEPQYDLSPGSKLHRKVTQALADTGLQVKDAEFILLNGTDQRTEWMTAFERAASLGARTLTVAVGITDIAQTAEIVAEMVEAGKEYGITPAIEPISYQGVNNLDQAKQLAATGSLILPDTLHLHRGGMSPQQLAEVTSHIPLIQICGAEAQRPATREGLVEESRGARLAPDEGANDVVGFVRALPREIPASVESPNDSFVNEHGARAWLEKLFRAGQAVIEAAEAADTANP</sequence>
<dbReference type="EMBL" id="LSTQ01000024">
    <property type="protein sequence ID" value="OAH26070.1"/>
    <property type="molecule type" value="Genomic_DNA"/>
</dbReference>
<name>A0A177IB57_9CORY</name>
<accession>A0A177IB57</accession>
<protein>
    <recommendedName>
        <fullName evidence="1">Xylose isomerase-like TIM barrel domain-containing protein</fullName>
    </recommendedName>
</protein>
<dbReference type="InterPro" id="IPR036237">
    <property type="entry name" value="Xyl_isomerase-like_sf"/>
</dbReference>
<dbReference type="PANTHER" id="PTHR12110:SF48">
    <property type="entry name" value="BLL3656 PROTEIN"/>
    <property type="match status" value="1"/>
</dbReference>
<dbReference type="InterPro" id="IPR050312">
    <property type="entry name" value="IolE/XylAMocC-like"/>
</dbReference>
<dbReference type="PANTHER" id="PTHR12110">
    <property type="entry name" value="HYDROXYPYRUVATE ISOMERASE"/>
    <property type="match status" value="1"/>
</dbReference>
<dbReference type="Proteomes" id="UP000076947">
    <property type="component" value="Unassembled WGS sequence"/>
</dbReference>
<gene>
    <name evidence="2" type="ORF">AYJ05_01090</name>
</gene>
<feature type="domain" description="Xylose isomerase-like TIM barrel" evidence="1">
    <location>
        <begin position="16"/>
        <end position="241"/>
    </location>
</feature>
<keyword evidence="3" id="KW-1185">Reference proteome</keyword>
<dbReference type="AlphaFoldDB" id="A0A177IB57"/>
<dbReference type="Gene3D" id="3.20.20.150">
    <property type="entry name" value="Divalent-metal-dependent TIM barrel enzymes"/>
    <property type="match status" value="1"/>
</dbReference>
<organism evidence="2 3">
    <name type="scientific">Corynebacterium stationis</name>
    <dbReference type="NCBI Taxonomy" id="1705"/>
    <lineage>
        <taxon>Bacteria</taxon>
        <taxon>Bacillati</taxon>
        <taxon>Actinomycetota</taxon>
        <taxon>Actinomycetes</taxon>
        <taxon>Mycobacteriales</taxon>
        <taxon>Corynebacteriaceae</taxon>
        <taxon>Corynebacterium</taxon>
    </lineage>
</organism>
<dbReference type="STRING" id="1705.CA21670_02600"/>
<evidence type="ECO:0000313" key="3">
    <source>
        <dbReference type="Proteomes" id="UP000076947"/>
    </source>
</evidence>
<proteinExistence type="predicted"/>
<dbReference type="SUPFAM" id="SSF51658">
    <property type="entry name" value="Xylose isomerase-like"/>
    <property type="match status" value="1"/>
</dbReference>
<dbReference type="Pfam" id="PF01261">
    <property type="entry name" value="AP_endonuc_2"/>
    <property type="match status" value="1"/>
</dbReference>
<comment type="caution">
    <text evidence="2">The sequence shown here is derived from an EMBL/GenBank/DDBJ whole genome shotgun (WGS) entry which is preliminary data.</text>
</comment>
<evidence type="ECO:0000259" key="1">
    <source>
        <dbReference type="Pfam" id="PF01261"/>
    </source>
</evidence>
<evidence type="ECO:0000313" key="2">
    <source>
        <dbReference type="EMBL" id="OAH26070.1"/>
    </source>
</evidence>
<reference evidence="3" key="1">
    <citation type="submission" date="2016-02" db="EMBL/GenBank/DDBJ databases">
        <authorList>
            <person name="Kaur G."/>
            <person name="Nair G.R."/>
            <person name="Mayilraj S."/>
        </authorList>
    </citation>
    <scope>NUCLEOTIDE SEQUENCE [LARGE SCALE GENOMIC DNA]</scope>
    <source>
        <strain evidence="3">GA-15</strain>
    </source>
</reference>